<protein>
    <submittedName>
        <fullName evidence="1">Ornithine cyclodeaminase</fullName>
    </submittedName>
</protein>
<dbReference type="InterPro" id="IPR036291">
    <property type="entry name" value="NAD(P)-bd_dom_sf"/>
</dbReference>
<gene>
    <name evidence="1" type="ORF">QRB35_29745</name>
</gene>
<comment type="caution">
    <text evidence="1">The sequence shown here is derived from an EMBL/GenBank/DDBJ whole genome shotgun (WGS) entry which is preliminary data.</text>
</comment>
<dbReference type="Gene3D" id="3.40.50.720">
    <property type="entry name" value="NAD(P)-binding Rossmann-like Domain"/>
    <property type="match status" value="1"/>
</dbReference>
<reference evidence="1 2" key="2">
    <citation type="submission" date="2023-06" db="EMBL/GenBank/DDBJ databases">
        <title>Itaconate inhibition of nontuberculous mycobacteria.</title>
        <authorList>
            <person name="Breen P."/>
            <person name="Zimbric M."/>
            <person name="Caverly L."/>
        </authorList>
    </citation>
    <scope>NUCLEOTIDE SEQUENCE [LARGE SCALE GENOMIC DNA]</scope>
    <source>
        <strain evidence="1 2">FLAC1071</strain>
    </source>
</reference>
<dbReference type="Proteomes" id="UP001529272">
    <property type="component" value="Unassembled WGS sequence"/>
</dbReference>
<dbReference type="Gene3D" id="3.30.1780.10">
    <property type="entry name" value="ornithine cyclodeaminase, domain 1"/>
    <property type="match status" value="1"/>
</dbReference>
<dbReference type="PANTHER" id="PTHR13812">
    <property type="entry name" value="KETIMINE REDUCTASE MU-CRYSTALLIN"/>
    <property type="match status" value="1"/>
</dbReference>
<keyword evidence="2" id="KW-1185">Reference proteome</keyword>
<proteinExistence type="predicted"/>
<dbReference type="Pfam" id="PF02423">
    <property type="entry name" value="OCD_Mu_crystall"/>
    <property type="match status" value="1"/>
</dbReference>
<name>A0ABT7PA28_MYCIT</name>
<organism evidence="1 2">
    <name type="scientific">Mycobacterium intracellulare subsp. chimaera</name>
    <dbReference type="NCBI Taxonomy" id="222805"/>
    <lineage>
        <taxon>Bacteria</taxon>
        <taxon>Bacillati</taxon>
        <taxon>Actinomycetota</taxon>
        <taxon>Actinomycetes</taxon>
        <taxon>Mycobacteriales</taxon>
        <taxon>Mycobacteriaceae</taxon>
        <taxon>Mycobacterium</taxon>
        <taxon>Mycobacterium avium complex (MAC)</taxon>
    </lineage>
</organism>
<evidence type="ECO:0000313" key="1">
    <source>
        <dbReference type="EMBL" id="MDM3930130.1"/>
    </source>
</evidence>
<sequence length="349" mass="37200">MNNIQNGTQHMHSATASQPVQQILSREGVALPVLTRSDIADLPITPRDVIEAVRGAYLRVSQGSSRAPAKIMMRSPHRDSASYAMPGYDGGLQILAFKDYYMQNDEGKKEYITIMLYDDKAGVPIAFMDCTRVTTLRTAASTALIAAACAPAGARTALVSGSGAQGRETFPFLLTALPDLERLLLFATHPDGIAAVRAYLREQHPDRDIELVTDPEKAAGEADVMVATSAGPATEVKLRTSWLKPGALFISVNGTGVHPSSLRDADYGVATTAGQLAVTGTRFANDDGSLPLDAELPDILAGTAPARRDKTDRVFVFNSGMAITDIPVAHALATQAIALGRGQEIRLWS</sequence>
<evidence type="ECO:0000313" key="2">
    <source>
        <dbReference type="Proteomes" id="UP001529272"/>
    </source>
</evidence>
<dbReference type="SUPFAM" id="SSF51735">
    <property type="entry name" value="NAD(P)-binding Rossmann-fold domains"/>
    <property type="match status" value="1"/>
</dbReference>
<dbReference type="PANTHER" id="PTHR13812:SF19">
    <property type="entry name" value="KETIMINE REDUCTASE MU-CRYSTALLIN"/>
    <property type="match status" value="1"/>
</dbReference>
<dbReference type="PIRSF" id="PIRSF001439">
    <property type="entry name" value="CryM"/>
    <property type="match status" value="1"/>
</dbReference>
<dbReference type="RefSeq" id="WP_225336932.1">
    <property type="nucleotide sequence ID" value="NZ_CP012885.2"/>
</dbReference>
<dbReference type="InterPro" id="IPR003462">
    <property type="entry name" value="ODC_Mu_crystall"/>
</dbReference>
<dbReference type="InterPro" id="IPR023401">
    <property type="entry name" value="ODC_N"/>
</dbReference>
<accession>A0ABT7PA28</accession>
<dbReference type="EMBL" id="JASZZX010000062">
    <property type="protein sequence ID" value="MDM3930130.1"/>
    <property type="molecule type" value="Genomic_DNA"/>
</dbReference>
<reference evidence="2" key="1">
    <citation type="submission" date="2023-06" db="EMBL/GenBank/DDBJ databases">
        <title>Itaconate inhibition of nontuberculous mycobacteria.</title>
        <authorList>
            <person name="Spilker T."/>
        </authorList>
    </citation>
    <scope>NUCLEOTIDE SEQUENCE [LARGE SCALE GENOMIC DNA]</scope>
    <source>
        <strain evidence="2">FLAC1071</strain>
    </source>
</reference>